<proteinExistence type="predicted"/>
<protein>
    <submittedName>
        <fullName evidence="1">Uncharacterized protein</fullName>
    </submittedName>
</protein>
<reference evidence="1 2" key="1">
    <citation type="submission" date="2024-09" db="EMBL/GenBank/DDBJ databases">
        <authorList>
            <person name="Sun Q."/>
            <person name="Mori K."/>
        </authorList>
    </citation>
    <scope>NUCLEOTIDE SEQUENCE [LARGE SCALE GENOMIC DNA]</scope>
    <source>
        <strain evidence="1 2">NCAIM B.02529</strain>
    </source>
</reference>
<evidence type="ECO:0000313" key="2">
    <source>
        <dbReference type="Proteomes" id="UP001589836"/>
    </source>
</evidence>
<accession>A0ABV6LU72</accession>
<evidence type="ECO:0000313" key="1">
    <source>
        <dbReference type="EMBL" id="MFC0525808.1"/>
    </source>
</evidence>
<sequence>MTADATNRELQSYKYVSAYIKKTNPGWKLMKIQGMKAVCKRIEEEGD</sequence>
<dbReference type="EMBL" id="JBHLTP010000022">
    <property type="protein sequence ID" value="MFC0525808.1"/>
    <property type="molecule type" value="Genomic_DNA"/>
</dbReference>
<organism evidence="1 2">
    <name type="scientific">Pontibacillus salicampi</name>
    <dbReference type="NCBI Taxonomy" id="1449801"/>
    <lineage>
        <taxon>Bacteria</taxon>
        <taxon>Bacillati</taxon>
        <taxon>Bacillota</taxon>
        <taxon>Bacilli</taxon>
        <taxon>Bacillales</taxon>
        <taxon>Bacillaceae</taxon>
        <taxon>Pontibacillus</taxon>
    </lineage>
</organism>
<dbReference type="Proteomes" id="UP001589836">
    <property type="component" value="Unassembled WGS sequence"/>
</dbReference>
<gene>
    <name evidence="1" type="ORF">ACFFGV_19705</name>
</gene>
<keyword evidence="2" id="KW-1185">Reference proteome</keyword>
<comment type="caution">
    <text evidence="1">The sequence shown here is derived from an EMBL/GenBank/DDBJ whole genome shotgun (WGS) entry which is preliminary data.</text>
</comment>
<name>A0ABV6LU72_9BACI</name>